<protein>
    <submittedName>
        <fullName evidence="12">DNA polymerase III beta subunit</fullName>
        <ecNumber evidence="12">2.7.7.7</ecNumber>
    </submittedName>
</protein>
<keyword evidence="5 12" id="KW-0548">Nucleotidyltransferase</keyword>
<comment type="similarity">
    <text evidence="2">Belongs to the beta sliding clamp family.</text>
</comment>
<dbReference type="NCBIfam" id="TIGR00663">
    <property type="entry name" value="dnan"/>
    <property type="match status" value="1"/>
</dbReference>
<organism evidence="12">
    <name type="scientific">hydrothermal vent metagenome</name>
    <dbReference type="NCBI Taxonomy" id="652676"/>
    <lineage>
        <taxon>unclassified sequences</taxon>
        <taxon>metagenomes</taxon>
        <taxon>ecological metagenomes</taxon>
    </lineage>
</organism>
<dbReference type="SMART" id="SM00480">
    <property type="entry name" value="POL3Bc"/>
    <property type="match status" value="1"/>
</dbReference>
<dbReference type="Pfam" id="PF02767">
    <property type="entry name" value="DNA_pol3_beta_2"/>
    <property type="match status" value="1"/>
</dbReference>
<dbReference type="PANTHER" id="PTHR30478:SF0">
    <property type="entry name" value="BETA SLIDING CLAMP"/>
    <property type="match status" value="1"/>
</dbReference>
<proteinExistence type="inferred from homology"/>
<dbReference type="GO" id="GO:0003887">
    <property type="term" value="F:DNA-directed DNA polymerase activity"/>
    <property type="evidence" value="ECO:0007669"/>
    <property type="project" value="UniProtKB-KW"/>
</dbReference>
<name>A0A3B1CB73_9ZZZZ</name>
<dbReference type="InterPro" id="IPR022634">
    <property type="entry name" value="DNA_polIII_beta_N"/>
</dbReference>
<evidence type="ECO:0000256" key="4">
    <source>
        <dbReference type="ARBA" id="ARBA00022679"/>
    </source>
</evidence>
<dbReference type="InterPro" id="IPR022637">
    <property type="entry name" value="DNA_polIII_beta_cen"/>
</dbReference>
<evidence type="ECO:0000313" key="12">
    <source>
        <dbReference type="EMBL" id="VAX27726.1"/>
    </source>
</evidence>
<gene>
    <name evidence="12" type="ORF">MNBD_IGNAVI01-2706</name>
</gene>
<dbReference type="InterPro" id="IPR046938">
    <property type="entry name" value="DNA_clamp_sf"/>
</dbReference>
<evidence type="ECO:0000259" key="11">
    <source>
        <dbReference type="Pfam" id="PF02768"/>
    </source>
</evidence>
<evidence type="ECO:0000259" key="10">
    <source>
        <dbReference type="Pfam" id="PF02767"/>
    </source>
</evidence>
<dbReference type="Pfam" id="PF00712">
    <property type="entry name" value="DNA_pol3_beta"/>
    <property type="match status" value="1"/>
</dbReference>
<comment type="subcellular location">
    <subcellularLocation>
        <location evidence="1">Cytoplasm</location>
    </subcellularLocation>
</comment>
<dbReference type="Gene3D" id="3.70.10.10">
    <property type="match status" value="1"/>
</dbReference>
<keyword evidence="6" id="KW-0235">DNA replication</keyword>
<dbReference type="GO" id="GO:0005737">
    <property type="term" value="C:cytoplasm"/>
    <property type="evidence" value="ECO:0007669"/>
    <property type="project" value="UniProtKB-SubCell"/>
</dbReference>
<dbReference type="CDD" id="cd00140">
    <property type="entry name" value="beta_clamp"/>
    <property type="match status" value="1"/>
</dbReference>
<dbReference type="PANTHER" id="PTHR30478">
    <property type="entry name" value="DNA POLYMERASE III SUBUNIT BETA"/>
    <property type="match status" value="1"/>
</dbReference>
<dbReference type="AlphaFoldDB" id="A0A3B1CB73"/>
<evidence type="ECO:0000256" key="6">
    <source>
        <dbReference type="ARBA" id="ARBA00022705"/>
    </source>
</evidence>
<dbReference type="GO" id="GO:0003677">
    <property type="term" value="F:DNA binding"/>
    <property type="evidence" value="ECO:0007669"/>
    <property type="project" value="UniProtKB-KW"/>
</dbReference>
<dbReference type="Gene3D" id="3.10.150.10">
    <property type="entry name" value="DNA Polymerase III, subunit A, domain 2"/>
    <property type="match status" value="1"/>
</dbReference>
<dbReference type="PIRSF" id="PIRSF000804">
    <property type="entry name" value="DNA_pol_III_b"/>
    <property type="match status" value="1"/>
</dbReference>
<dbReference type="InterPro" id="IPR022635">
    <property type="entry name" value="DNA_polIII_beta_C"/>
</dbReference>
<feature type="domain" description="DNA polymerase III beta sliding clamp central" evidence="10">
    <location>
        <begin position="136"/>
        <end position="244"/>
    </location>
</feature>
<dbReference type="GO" id="GO:0008408">
    <property type="term" value="F:3'-5' exonuclease activity"/>
    <property type="evidence" value="ECO:0007669"/>
    <property type="project" value="InterPro"/>
</dbReference>
<keyword evidence="8" id="KW-0238">DNA-binding</keyword>
<feature type="domain" description="DNA polymerase III beta sliding clamp N-terminal" evidence="9">
    <location>
        <begin position="1"/>
        <end position="119"/>
    </location>
</feature>
<evidence type="ECO:0000256" key="1">
    <source>
        <dbReference type="ARBA" id="ARBA00004496"/>
    </source>
</evidence>
<reference evidence="12" key="1">
    <citation type="submission" date="2018-06" db="EMBL/GenBank/DDBJ databases">
        <authorList>
            <person name="Zhirakovskaya E."/>
        </authorList>
    </citation>
    <scope>NUCLEOTIDE SEQUENCE</scope>
</reference>
<feature type="domain" description="DNA polymerase III beta sliding clamp C-terminal" evidence="11">
    <location>
        <begin position="246"/>
        <end position="370"/>
    </location>
</feature>
<dbReference type="GO" id="GO:0009360">
    <property type="term" value="C:DNA polymerase III complex"/>
    <property type="evidence" value="ECO:0007669"/>
    <property type="project" value="InterPro"/>
</dbReference>
<dbReference type="EMBL" id="UOGD01000393">
    <property type="protein sequence ID" value="VAX27726.1"/>
    <property type="molecule type" value="Genomic_DNA"/>
</dbReference>
<dbReference type="EC" id="2.7.7.7" evidence="12"/>
<evidence type="ECO:0000259" key="9">
    <source>
        <dbReference type="Pfam" id="PF00712"/>
    </source>
</evidence>
<dbReference type="Pfam" id="PF02768">
    <property type="entry name" value="DNA_pol3_beta_3"/>
    <property type="match status" value="1"/>
</dbReference>
<keyword evidence="3" id="KW-0963">Cytoplasm</keyword>
<evidence type="ECO:0000256" key="7">
    <source>
        <dbReference type="ARBA" id="ARBA00022932"/>
    </source>
</evidence>
<evidence type="ECO:0000256" key="5">
    <source>
        <dbReference type="ARBA" id="ARBA00022695"/>
    </source>
</evidence>
<keyword evidence="7" id="KW-0239">DNA-directed DNA polymerase</keyword>
<evidence type="ECO:0000256" key="8">
    <source>
        <dbReference type="ARBA" id="ARBA00023125"/>
    </source>
</evidence>
<keyword evidence="4 12" id="KW-0808">Transferase</keyword>
<dbReference type="SUPFAM" id="SSF55979">
    <property type="entry name" value="DNA clamp"/>
    <property type="match status" value="3"/>
</dbReference>
<dbReference type="GO" id="GO:0006271">
    <property type="term" value="P:DNA strand elongation involved in DNA replication"/>
    <property type="evidence" value="ECO:0007669"/>
    <property type="project" value="TreeGrafter"/>
</dbReference>
<sequence length="375" mass="42592">MEFKVNSKELEKLLTKIIPAVPTRTPMSILENFLFEIKDGSLTINATDLEISMKSSINIVSEENVNIVVPAKLIHDILKSLGDTTVYFEITQNGKLNLKTDNGEYSISYLDAQEFPEIPTFPTNADDIYEITMNGLELKYALDITSFAMSKEEMRPAMMGTYLEFESDGLRFVATDGHRLVNLLKKNVKADISDQYVIPEKAISVLQKILDEKDIKIFLSKTHMSFKLNDIELITRLIGQKYPDYKSVIPLENEFDLKLKTKDIHTAIKRMMLFSSTSSTKRVKFAITENNLEISAEDIDMGNFGKESVMCEYNGNPIEIGFNSQYVNDILSHLTSEKEIIFKLHSATKAVIIVPSESKENQELMMLVMPVRLNN</sequence>
<evidence type="ECO:0000256" key="3">
    <source>
        <dbReference type="ARBA" id="ARBA00022490"/>
    </source>
</evidence>
<evidence type="ECO:0000256" key="2">
    <source>
        <dbReference type="ARBA" id="ARBA00010752"/>
    </source>
</evidence>
<accession>A0A3B1CB73</accession>
<dbReference type="InterPro" id="IPR001001">
    <property type="entry name" value="DNA_polIII_beta"/>
</dbReference>